<accession>A0A1H6WV18</accession>
<dbReference type="Gene3D" id="3.40.50.1360">
    <property type="match status" value="1"/>
</dbReference>
<dbReference type="InterPro" id="IPR018321">
    <property type="entry name" value="Glucosamine6P_isomerase_CS"/>
</dbReference>
<dbReference type="SUPFAM" id="SSF100950">
    <property type="entry name" value="NagB/RpiA/CoA transferase-like"/>
    <property type="match status" value="1"/>
</dbReference>
<dbReference type="CDD" id="cd01399">
    <property type="entry name" value="GlcN6P_deaminase"/>
    <property type="match status" value="1"/>
</dbReference>
<organism evidence="3 4">
    <name type="scientific">Dyadobacter koreensis</name>
    <dbReference type="NCBI Taxonomy" id="408657"/>
    <lineage>
        <taxon>Bacteria</taxon>
        <taxon>Pseudomonadati</taxon>
        <taxon>Bacteroidota</taxon>
        <taxon>Cytophagia</taxon>
        <taxon>Cytophagales</taxon>
        <taxon>Spirosomataceae</taxon>
        <taxon>Dyadobacter</taxon>
    </lineage>
</organism>
<protein>
    <submittedName>
        <fullName evidence="3">Glucosamine-6-phosphate deaminase</fullName>
    </submittedName>
</protein>
<evidence type="ECO:0000256" key="1">
    <source>
        <dbReference type="ARBA" id="ARBA00022801"/>
    </source>
</evidence>
<dbReference type="OrthoDB" id="9791139at2"/>
<dbReference type="GO" id="GO:0005975">
    <property type="term" value="P:carbohydrate metabolic process"/>
    <property type="evidence" value="ECO:0007669"/>
    <property type="project" value="InterPro"/>
</dbReference>
<dbReference type="GO" id="GO:0042802">
    <property type="term" value="F:identical protein binding"/>
    <property type="evidence" value="ECO:0007669"/>
    <property type="project" value="TreeGrafter"/>
</dbReference>
<feature type="domain" description="Glucosamine/galactosamine-6-phosphate isomerase" evidence="2">
    <location>
        <begin position="9"/>
        <end position="225"/>
    </location>
</feature>
<sequence>MNLKIYPSKDAMSKAAADLVVAQIKKKPESVLCFPSGESPLIMLEYLVHYGKEKLIDFDLCRFVGLDEWVGMNEKVEGSCKHFMYSKFFSPLKIKDEQIIFFDGMAGYLDEECRKMDQYIKENGPVDLMMVGLGMNGHIGLNEPGTDFALYSHQAVLDPVTVNVAQKYFQKSTTLSGGITLGLQHFMEAETAVLIVSGEKKSAILKEVFEHPVTNEIPGTIIQLHANSYILADEDAGSKLNKSASFPESFH</sequence>
<evidence type="ECO:0000313" key="3">
    <source>
        <dbReference type="EMBL" id="SEJ19164.1"/>
    </source>
</evidence>
<dbReference type="EMBL" id="FNXY01000005">
    <property type="protein sequence ID" value="SEJ19164.1"/>
    <property type="molecule type" value="Genomic_DNA"/>
</dbReference>
<dbReference type="InterPro" id="IPR006148">
    <property type="entry name" value="Glc/Gal-6P_isomerase"/>
</dbReference>
<reference evidence="3 4" key="1">
    <citation type="submission" date="2016-10" db="EMBL/GenBank/DDBJ databases">
        <authorList>
            <person name="de Groot N.N."/>
        </authorList>
    </citation>
    <scope>NUCLEOTIDE SEQUENCE [LARGE SCALE GENOMIC DNA]</scope>
    <source>
        <strain evidence="3 4">DSM 19938</strain>
    </source>
</reference>
<keyword evidence="1" id="KW-0378">Hydrolase</keyword>
<proteinExistence type="predicted"/>
<dbReference type="InterPro" id="IPR037171">
    <property type="entry name" value="NagB/RpiA_transferase-like"/>
</dbReference>
<dbReference type="PANTHER" id="PTHR11280:SF5">
    <property type="entry name" value="GLUCOSAMINE-6-PHOSPHATE ISOMERASE"/>
    <property type="match status" value="1"/>
</dbReference>
<evidence type="ECO:0000259" key="2">
    <source>
        <dbReference type="Pfam" id="PF01182"/>
    </source>
</evidence>
<name>A0A1H6WV18_9BACT</name>
<dbReference type="PANTHER" id="PTHR11280">
    <property type="entry name" value="GLUCOSAMINE-6-PHOSPHATE ISOMERASE"/>
    <property type="match status" value="1"/>
</dbReference>
<dbReference type="GO" id="GO:0006043">
    <property type="term" value="P:glucosamine catabolic process"/>
    <property type="evidence" value="ECO:0007669"/>
    <property type="project" value="TreeGrafter"/>
</dbReference>
<gene>
    <name evidence="3" type="ORF">SAMN04487995_3692</name>
</gene>
<dbReference type="GO" id="GO:0004342">
    <property type="term" value="F:glucosamine-6-phosphate deaminase activity"/>
    <property type="evidence" value="ECO:0007669"/>
    <property type="project" value="InterPro"/>
</dbReference>
<dbReference type="Proteomes" id="UP000199532">
    <property type="component" value="Unassembled WGS sequence"/>
</dbReference>
<dbReference type="GO" id="GO:0005737">
    <property type="term" value="C:cytoplasm"/>
    <property type="evidence" value="ECO:0007669"/>
    <property type="project" value="TreeGrafter"/>
</dbReference>
<keyword evidence="4" id="KW-1185">Reference proteome</keyword>
<dbReference type="AlphaFoldDB" id="A0A1H6WV18"/>
<dbReference type="GO" id="GO:0006046">
    <property type="term" value="P:N-acetylglucosamine catabolic process"/>
    <property type="evidence" value="ECO:0007669"/>
    <property type="project" value="TreeGrafter"/>
</dbReference>
<dbReference type="PROSITE" id="PS01161">
    <property type="entry name" value="GLC_GALNAC_ISOMERASE"/>
    <property type="match status" value="1"/>
</dbReference>
<dbReference type="RefSeq" id="WP_090337654.1">
    <property type="nucleotide sequence ID" value="NZ_FNXY01000005.1"/>
</dbReference>
<dbReference type="STRING" id="408657.SAMN04487995_3692"/>
<dbReference type="InterPro" id="IPR004547">
    <property type="entry name" value="Glucosamine6P_isomerase"/>
</dbReference>
<evidence type="ECO:0000313" key="4">
    <source>
        <dbReference type="Proteomes" id="UP000199532"/>
    </source>
</evidence>
<dbReference type="Pfam" id="PF01182">
    <property type="entry name" value="Glucosamine_iso"/>
    <property type="match status" value="1"/>
</dbReference>
<dbReference type="GO" id="GO:0019262">
    <property type="term" value="P:N-acetylneuraminate catabolic process"/>
    <property type="evidence" value="ECO:0007669"/>
    <property type="project" value="TreeGrafter"/>
</dbReference>